<dbReference type="GO" id="GO:0004222">
    <property type="term" value="F:metalloendopeptidase activity"/>
    <property type="evidence" value="ECO:0007669"/>
    <property type="project" value="InterPro"/>
</dbReference>
<dbReference type="EMBL" id="REGN01009234">
    <property type="protein sequence ID" value="RNA01623.1"/>
    <property type="molecule type" value="Genomic_DNA"/>
</dbReference>
<dbReference type="Proteomes" id="UP000276133">
    <property type="component" value="Unassembled WGS sequence"/>
</dbReference>
<name>A0A3M7PRH2_BRAPC</name>
<dbReference type="Pfam" id="PF01431">
    <property type="entry name" value="Peptidase_M13"/>
    <property type="match status" value="1"/>
</dbReference>
<dbReference type="SUPFAM" id="SSF55486">
    <property type="entry name" value="Metalloproteases ('zincins'), catalytic domain"/>
    <property type="match status" value="1"/>
</dbReference>
<dbReference type="InterPro" id="IPR018497">
    <property type="entry name" value="Peptidase_M13_C"/>
</dbReference>
<evidence type="ECO:0000313" key="3">
    <source>
        <dbReference type="EMBL" id="RNA01623.1"/>
    </source>
</evidence>
<proteinExistence type="inferred from homology"/>
<dbReference type="PANTHER" id="PTHR11733">
    <property type="entry name" value="ZINC METALLOPROTEASE FAMILY M13 NEPRILYSIN-RELATED"/>
    <property type="match status" value="1"/>
</dbReference>
<keyword evidence="4" id="KW-1185">Reference proteome</keyword>
<feature type="domain" description="Peptidase M13 C-terminal" evidence="2">
    <location>
        <begin position="12"/>
        <end position="142"/>
    </location>
</feature>
<accession>A0A3M7PRH2</accession>
<comment type="caution">
    <text evidence="3">The sequence shown here is derived from an EMBL/GenBank/DDBJ whole genome shotgun (WGS) entry which is preliminary data.</text>
</comment>
<dbReference type="InterPro" id="IPR024079">
    <property type="entry name" value="MetalloPept_cat_dom_sf"/>
</dbReference>
<protein>
    <submittedName>
        <fullName evidence="3">Endothelin-converting enzyme 2</fullName>
    </submittedName>
</protein>
<dbReference type="GO" id="GO:0005886">
    <property type="term" value="C:plasma membrane"/>
    <property type="evidence" value="ECO:0007669"/>
    <property type="project" value="TreeGrafter"/>
</dbReference>
<evidence type="ECO:0000313" key="4">
    <source>
        <dbReference type="Proteomes" id="UP000276133"/>
    </source>
</evidence>
<organism evidence="3 4">
    <name type="scientific">Brachionus plicatilis</name>
    <name type="common">Marine rotifer</name>
    <name type="synonym">Brachionus muelleri</name>
    <dbReference type="NCBI Taxonomy" id="10195"/>
    <lineage>
        <taxon>Eukaryota</taxon>
        <taxon>Metazoa</taxon>
        <taxon>Spiralia</taxon>
        <taxon>Gnathifera</taxon>
        <taxon>Rotifera</taxon>
        <taxon>Eurotatoria</taxon>
        <taxon>Monogononta</taxon>
        <taxon>Pseudotrocha</taxon>
        <taxon>Ploima</taxon>
        <taxon>Brachionidae</taxon>
        <taxon>Brachionus</taxon>
    </lineage>
</organism>
<dbReference type="InterPro" id="IPR000718">
    <property type="entry name" value="Peptidase_M13"/>
</dbReference>
<comment type="similarity">
    <text evidence="1">Belongs to the peptidase M13 family.</text>
</comment>
<dbReference type="OrthoDB" id="6475849at2759"/>
<evidence type="ECO:0000256" key="1">
    <source>
        <dbReference type="ARBA" id="ARBA00007357"/>
    </source>
</evidence>
<evidence type="ECO:0000259" key="2">
    <source>
        <dbReference type="Pfam" id="PF01431"/>
    </source>
</evidence>
<gene>
    <name evidence="3" type="ORF">BpHYR1_008153</name>
</gene>
<dbReference type="Gene3D" id="3.40.390.10">
    <property type="entry name" value="Collagenase (Catalytic Domain)"/>
    <property type="match status" value="1"/>
</dbReference>
<dbReference type="PROSITE" id="PS51885">
    <property type="entry name" value="NEPRILYSIN"/>
    <property type="match status" value="1"/>
</dbReference>
<dbReference type="AlphaFoldDB" id="A0A3M7PRH2"/>
<dbReference type="GO" id="GO:0016485">
    <property type="term" value="P:protein processing"/>
    <property type="evidence" value="ECO:0007669"/>
    <property type="project" value="TreeGrafter"/>
</dbReference>
<dbReference type="STRING" id="10195.A0A3M7PRH2"/>
<reference evidence="3 4" key="1">
    <citation type="journal article" date="2018" name="Sci. Rep.">
        <title>Genomic signatures of local adaptation to the degree of environmental predictability in rotifers.</title>
        <authorList>
            <person name="Franch-Gras L."/>
            <person name="Hahn C."/>
            <person name="Garcia-Roger E.M."/>
            <person name="Carmona M.J."/>
            <person name="Serra M."/>
            <person name="Gomez A."/>
        </authorList>
    </citation>
    <scope>NUCLEOTIDE SEQUENCE [LARGE SCALE GENOMIC DNA]</scope>
    <source>
        <strain evidence="3">HYR1</strain>
    </source>
</reference>
<sequence>MDEKGFYFNNLNSSFTRKLYDLKDCFIEEYKKYSDNYEDHDEILNTLQTLEENMADNIGFRVALNAFKNWELKNGGTKKLPLISFTNEQLFFMAYSQLFCDQIEYRLYEYEHSPSYVRLNAIAEHSKEFLEIFNCPINEKLKNKICSIL</sequence>
<dbReference type="PANTHER" id="PTHR11733:SF167">
    <property type="entry name" value="FI17812P1-RELATED"/>
    <property type="match status" value="1"/>
</dbReference>